<gene>
    <name evidence="1" type="ORF">GCM10011375_19090</name>
</gene>
<comment type="caution">
    <text evidence="1">The sequence shown here is derived from an EMBL/GenBank/DDBJ whole genome shotgun (WGS) entry which is preliminary data.</text>
</comment>
<name>A0ACB5PR85_9BACT</name>
<proteinExistence type="predicted"/>
<evidence type="ECO:0000313" key="1">
    <source>
        <dbReference type="EMBL" id="GGF64388.1"/>
    </source>
</evidence>
<accession>A0ACB5PR85</accession>
<organism evidence="1 2">
    <name type="scientific">Hymenobacter qilianensis</name>
    <dbReference type="NCBI Taxonomy" id="1385715"/>
    <lineage>
        <taxon>Bacteria</taxon>
        <taxon>Pseudomonadati</taxon>
        <taxon>Bacteroidota</taxon>
        <taxon>Cytophagia</taxon>
        <taxon>Cytophagales</taxon>
        <taxon>Hymenobacteraceae</taxon>
        <taxon>Hymenobacter</taxon>
    </lineage>
</organism>
<evidence type="ECO:0000313" key="2">
    <source>
        <dbReference type="Proteomes" id="UP000605392"/>
    </source>
</evidence>
<keyword evidence="2" id="KW-1185">Reference proteome</keyword>
<protein>
    <submittedName>
        <fullName evidence="1">Uncharacterized protein</fullName>
    </submittedName>
</protein>
<dbReference type="EMBL" id="BMFN01000002">
    <property type="protein sequence ID" value="GGF64388.1"/>
    <property type="molecule type" value="Genomic_DNA"/>
</dbReference>
<sequence>MIAALSDIYMLDVHREILPESYLLILAPDSHTPDEEKLSRALFRASRSSKRAVWVDCSLLQHMPAEAIELLLAYAYHLRCQERRLVLCHVPEEVQHHFLHLDAASQPLMVASLLDADIGVSE</sequence>
<dbReference type="Proteomes" id="UP000605392">
    <property type="component" value="Unassembled WGS sequence"/>
</dbReference>
<reference evidence="1 2" key="1">
    <citation type="journal article" date="2019" name="Int. J. Syst. Evol. Microbiol.">
        <title>The Global Catalogue of Microorganisms (GCM) 10K type strain sequencing project: providing services to taxonomists for standard genome sequencing and annotation.</title>
        <authorList>
            <consortium name="The Broad Institute Genomics Platform"/>
            <consortium name="The Broad Institute Genome Sequencing Center for Infectious Disease"/>
            <person name="Wu L."/>
            <person name="Ma J."/>
        </authorList>
    </citation>
    <scope>NUCLEOTIDE SEQUENCE [LARGE SCALE GENOMIC DNA]</scope>
    <source>
        <strain evidence="1 2">CGMCC 1.12720</strain>
    </source>
</reference>